<evidence type="ECO:0000256" key="1">
    <source>
        <dbReference type="SAM" id="Phobius"/>
    </source>
</evidence>
<dbReference type="AlphaFoldDB" id="A0A090QI73"/>
<sequence length="91" mass="10389">MDTFRTLLATSFFLVGCYFAVSLIVSAFALATLFSALFAFVAAHFVMPSDYRRRENGWAALDWVVSFIELPYWCIVFIGRFLARIITAIFD</sequence>
<keyword evidence="1" id="KW-0472">Membrane</keyword>
<dbReference type="PROSITE" id="PS51257">
    <property type="entry name" value="PROKAR_LIPOPROTEIN"/>
    <property type="match status" value="1"/>
</dbReference>
<feature type="transmembrane region" description="Helical" evidence="1">
    <location>
        <begin position="12"/>
        <end position="43"/>
    </location>
</feature>
<name>A0A090QI73_9GAMM</name>
<keyword evidence="1" id="KW-1133">Transmembrane helix</keyword>
<evidence type="ECO:0000313" key="3">
    <source>
        <dbReference type="Proteomes" id="UP000029227"/>
    </source>
</evidence>
<gene>
    <name evidence="2" type="ORF">JCM19237_5514</name>
</gene>
<feature type="transmembrane region" description="Helical" evidence="1">
    <location>
        <begin position="63"/>
        <end position="83"/>
    </location>
</feature>
<dbReference type="EMBL" id="BBMN01000001">
    <property type="protein sequence ID" value="GAL02621.1"/>
    <property type="molecule type" value="Genomic_DNA"/>
</dbReference>
<evidence type="ECO:0000313" key="2">
    <source>
        <dbReference type="EMBL" id="GAL02621.1"/>
    </source>
</evidence>
<organism evidence="2 3">
    <name type="scientific">Photobacterium aphoticum</name>
    <dbReference type="NCBI Taxonomy" id="754436"/>
    <lineage>
        <taxon>Bacteria</taxon>
        <taxon>Pseudomonadati</taxon>
        <taxon>Pseudomonadota</taxon>
        <taxon>Gammaproteobacteria</taxon>
        <taxon>Vibrionales</taxon>
        <taxon>Vibrionaceae</taxon>
        <taxon>Photobacterium</taxon>
    </lineage>
</organism>
<comment type="caution">
    <text evidence="2">The sequence shown here is derived from an EMBL/GenBank/DDBJ whole genome shotgun (WGS) entry which is preliminary data.</text>
</comment>
<proteinExistence type="predicted"/>
<dbReference type="Proteomes" id="UP000029227">
    <property type="component" value="Unassembled WGS sequence"/>
</dbReference>
<accession>A0A090QI73</accession>
<reference evidence="2 3" key="1">
    <citation type="journal article" date="2014" name="Genome Announc.">
        <title>Draft Genome Sequences of Two Vibrionaceae Species, Vibrio ponticus C121 and Photobacterium aphoticum C119, Isolated as Coral Reef Microbiota.</title>
        <authorList>
            <person name="Al-saari N."/>
            <person name="Meirelles P.M."/>
            <person name="Mino S."/>
            <person name="Suda W."/>
            <person name="Oshima K."/>
            <person name="Hattori M."/>
            <person name="Ohkuma M."/>
            <person name="Thompson F.L."/>
            <person name="Gomez-Gil B."/>
            <person name="Sawabe T."/>
            <person name="Sawabe T."/>
        </authorList>
    </citation>
    <scope>NUCLEOTIDE SEQUENCE [LARGE SCALE GENOMIC DNA]</scope>
    <source>
        <strain evidence="2 3">JCM 19237</strain>
    </source>
</reference>
<protein>
    <submittedName>
        <fullName evidence="2">Uncharacterized protein</fullName>
    </submittedName>
</protein>
<keyword evidence="1" id="KW-0812">Transmembrane</keyword>
<dbReference type="STRING" id="754436.JCM19237_5514"/>